<protein>
    <submittedName>
        <fullName evidence="2">Uncharacterized protein</fullName>
    </submittedName>
</protein>
<evidence type="ECO:0000313" key="3">
    <source>
        <dbReference type="Proteomes" id="UP000027456"/>
    </source>
</evidence>
<dbReference type="HOGENOM" id="CLU_1384844_0_0_1"/>
<sequence length="199" mass="22094">MQTSNRNSPGARRINNVNTTYPGPPPPISKPRIMTLDNVNTPSLKMVLYARQNSRQGASSLQVHTGWVLSNLEGADDAIESLYDNLTQGDETIEEKDLESTDPRYTNDKTKAKDSSRLIGEVMAEIQKEFKSSDGPGSKPYSFKLGVGRELSELLDEIKSQTTRNQARDDWVRARSDPDDPIRDKRGYGLTATGKPRPG</sequence>
<feature type="region of interest" description="Disordered" evidence="1">
    <location>
        <begin position="157"/>
        <end position="199"/>
    </location>
</feature>
<evidence type="ECO:0000256" key="1">
    <source>
        <dbReference type="SAM" id="MobiDB-lite"/>
    </source>
</evidence>
<organism evidence="2 3">
    <name type="scientific">Rhizoctonia solani 123E</name>
    <dbReference type="NCBI Taxonomy" id="1423351"/>
    <lineage>
        <taxon>Eukaryota</taxon>
        <taxon>Fungi</taxon>
        <taxon>Dikarya</taxon>
        <taxon>Basidiomycota</taxon>
        <taxon>Agaricomycotina</taxon>
        <taxon>Agaricomycetes</taxon>
        <taxon>Cantharellales</taxon>
        <taxon>Ceratobasidiaceae</taxon>
        <taxon>Rhizoctonia</taxon>
    </lineage>
</organism>
<evidence type="ECO:0000313" key="2">
    <source>
        <dbReference type="EMBL" id="KEP50023.1"/>
    </source>
</evidence>
<comment type="caution">
    <text evidence="2">The sequence shown here is derived from an EMBL/GenBank/DDBJ whole genome shotgun (WGS) entry which is preliminary data.</text>
</comment>
<gene>
    <name evidence="2" type="ORF">V565_088310</name>
</gene>
<feature type="compositionally biased region" description="Basic and acidic residues" evidence="1">
    <location>
        <begin position="166"/>
        <end position="187"/>
    </location>
</feature>
<keyword evidence="3" id="KW-1185">Reference proteome</keyword>
<dbReference type="EMBL" id="AZST01000296">
    <property type="protein sequence ID" value="KEP50023.1"/>
    <property type="molecule type" value="Genomic_DNA"/>
</dbReference>
<proteinExistence type="predicted"/>
<reference evidence="2 3" key="1">
    <citation type="submission" date="2013-12" db="EMBL/GenBank/DDBJ databases">
        <authorList>
            <person name="Cubeta M."/>
            <person name="Pakala S."/>
            <person name="Fedorova N."/>
            <person name="Thomas E."/>
            <person name="Dean R."/>
            <person name="Jabaji S."/>
            <person name="Neate S."/>
            <person name="Toda T."/>
            <person name="Tavantzis S."/>
            <person name="Vilgalys R."/>
            <person name="Bharathan N."/>
            <person name="Pakala S."/>
            <person name="Losada L.S."/>
            <person name="Zafar N."/>
            <person name="Nierman W."/>
        </authorList>
    </citation>
    <scope>NUCLEOTIDE SEQUENCE [LARGE SCALE GENOMIC DNA]</scope>
    <source>
        <strain evidence="2 3">123E</strain>
    </source>
</reference>
<dbReference type="AlphaFoldDB" id="A0A074RZC6"/>
<feature type="region of interest" description="Disordered" evidence="1">
    <location>
        <begin position="1"/>
        <end position="30"/>
    </location>
</feature>
<accession>A0A074RZC6</accession>
<name>A0A074RZC6_9AGAM</name>
<dbReference type="Proteomes" id="UP000027456">
    <property type="component" value="Unassembled WGS sequence"/>
</dbReference>
<dbReference type="OrthoDB" id="10330444at2759"/>